<reference evidence="2 3" key="1">
    <citation type="submission" date="2019-05" db="EMBL/GenBank/DDBJ databases">
        <authorList>
            <consortium name="Pathogen Informatics"/>
        </authorList>
    </citation>
    <scope>NUCLEOTIDE SEQUENCE [LARGE SCALE GENOMIC DNA]</scope>
    <source>
        <strain evidence="2 3">NCTC12204</strain>
    </source>
</reference>
<sequence length="172" mass="19975">MYQESPAWCCENLRAILVDYAGFKNINLNPIYRPELYSFQADGDSDKWRLLGKAQKITDFYTGIASDLKKILPKELQQKESVDKESQTEILTESTVSEHKKLNNNMMDLTETDGKKRLFPTTDHFEPKSNLGQMKPLEKKLRMTQIKEKASQEGHSSNERKPHEQVQRQANR</sequence>
<protein>
    <submittedName>
        <fullName evidence="2">Uncharacterized protein</fullName>
    </submittedName>
</protein>
<dbReference type="EMBL" id="CABEEP010000001">
    <property type="protein sequence ID" value="VTQ62546.1"/>
    <property type="molecule type" value="Genomic_DNA"/>
</dbReference>
<feature type="compositionally biased region" description="Basic and acidic residues" evidence="1">
    <location>
        <begin position="136"/>
        <end position="166"/>
    </location>
</feature>
<organism evidence="2 3">
    <name type="scientific">Enterococcus hirae</name>
    <dbReference type="NCBI Taxonomy" id="1354"/>
    <lineage>
        <taxon>Bacteria</taxon>
        <taxon>Bacillati</taxon>
        <taxon>Bacillota</taxon>
        <taxon>Bacilli</taxon>
        <taxon>Lactobacillales</taxon>
        <taxon>Enterococcaceae</taxon>
        <taxon>Enterococcus</taxon>
    </lineage>
</organism>
<proteinExistence type="predicted"/>
<dbReference type="AlphaFoldDB" id="A0A449E4G6"/>
<name>A0A449E4G6_ENTHR</name>
<feature type="compositionally biased region" description="Basic and acidic residues" evidence="1">
    <location>
        <begin position="77"/>
        <end position="87"/>
    </location>
</feature>
<dbReference type="RefSeq" id="WP_010737315.1">
    <property type="nucleotide sequence ID" value="NZ_BSWT01000287.1"/>
</dbReference>
<accession>A0A449E4G6</accession>
<dbReference type="Proteomes" id="UP000352698">
    <property type="component" value="Unassembled WGS sequence"/>
</dbReference>
<feature type="region of interest" description="Disordered" evidence="1">
    <location>
        <begin position="77"/>
        <end position="172"/>
    </location>
</feature>
<evidence type="ECO:0000313" key="2">
    <source>
        <dbReference type="EMBL" id="VTQ62546.1"/>
    </source>
</evidence>
<comment type="caution">
    <text evidence="2">The sequence shown here is derived from an EMBL/GenBank/DDBJ whole genome shotgun (WGS) entry which is preliminary data.</text>
</comment>
<evidence type="ECO:0000313" key="3">
    <source>
        <dbReference type="Proteomes" id="UP000352698"/>
    </source>
</evidence>
<evidence type="ECO:0000256" key="1">
    <source>
        <dbReference type="SAM" id="MobiDB-lite"/>
    </source>
</evidence>
<gene>
    <name evidence="2" type="ORF">NCTC12204_01038</name>
</gene>